<dbReference type="PANTHER" id="PTHR34118:SF6">
    <property type="entry name" value="PROTEIN CONSERVED ONLY IN THE GREEN LINEAGE 160, CHLOROPLASTIC"/>
    <property type="match status" value="1"/>
</dbReference>
<dbReference type="OrthoDB" id="3700at2759"/>
<sequence>MGRMKNLIQDPVSDDNKSDPRFSSAKEELSGFLSLNRVMSLDRMSWLGNQNVPIFSYYCSFSPEIAASYGAGLLGSLAYMQMLGNPVDSIADGAEGLVKKSEDDLLGSIWFAHQKFLLVEEQLSSQGYWFMLSSSCCITGGTGRYLIKLICTQDSGSGLWIHAPRVDINARGILDIQDCHFFPGY</sequence>
<dbReference type="Proteomes" id="UP000594638">
    <property type="component" value="Unassembled WGS sequence"/>
</dbReference>
<dbReference type="InterPro" id="IPR056309">
    <property type="entry name" value="CGL160/ATPI_dom"/>
</dbReference>
<comment type="caution">
    <text evidence="7">The sequence shown here is derived from an EMBL/GenBank/DDBJ whole genome shotgun (WGS) entry which is preliminary data.</text>
</comment>
<protein>
    <submittedName>
        <fullName evidence="7">ATP synthase I-related, partial</fullName>
    </submittedName>
</protein>
<feature type="compositionally biased region" description="Basic and acidic residues" evidence="5">
    <location>
        <begin position="14"/>
        <end position="23"/>
    </location>
</feature>
<keyword evidence="3" id="KW-1133">Transmembrane helix</keyword>
<proteinExistence type="predicted"/>
<evidence type="ECO:0000256" key="3">
    <source>
        <dbReference type="ARBA" id="ARBA00022989"/>
    </source>
</evidence>
<evidence type="ECO:0000259" key="6">
    <source>
        <dbReference type="Pfam" id="PF24763"/>
    </source>
</evidence>
<comment type="subcellular location">
    <subcellularLocation>
        <location evidence="1">Membrane</location>
        <topology evidence="1">Multi-pass membrane protein</topology>
    </subcellularLocation>
</comment>
<evidence type="ECO:0000313" key="8">
    <source>
        <dbReference type="Proteomes" id="UP000594638"/>
    </source>
</evidence>
<feature type="domain" description="CGL160/ATPI" evidence="6">
    <location>
        <begin position="47"/>
        <end position="101"/>
    </location>
</feature>
<keyword evidence="8" id="KW-1185">Reference proteome</keyword>
<reference evidence="7 8" key="1">
    <citation type="submission" date="2019-12" db="EMBL/GenBank/DDBJ databases">
        <authorList>
            <person name="Alioto T."/>
            <person name="Alioto T."/>
            <person name="Gomez Garrido J."/>
        </authorList>
    </citation>
    <scope>NUCLEOTIDE SEQUENCE [LARGE SCALE GENOMIC DNA]</scope>
</reference>
<evidence type="ECO:0000256" key="5">
    <source>
        <dbReference type="SAM" id="MobiDB-lite"/>
    </source>
</evidence>
<name>A0A8S0V563_OLEEU</name>
<gene>
    <name evidence="7" type="ORF">OLEA9_A121974</name>
</gene>
<keyword evidence="4" id="KW-0472">Membrane</keyword>
<keyword evidence="2" id="KW-0812">Transmembrane</keyword>
<evidence type="ECO:0000256" key="2">
    <source>
        <dbReference type="ARBA" id="ARBA00022692"/>
    </source>
</evidence>
<evidence type="ECO:0000256" key="1">
    <source>
        <dbReference type="ARBA" id="ARBA00004141"/>
    </source>
</evidence>
<evidence type="ECO:0000256" key="4">
    <source>
        <dbReference type="ARBA" id="ARBA00023136"/>
    </source>
</evidence>
<dbReference type="EMBL" id="CACTIH010009167">
    <property type="protein sequence ID" value="CAA3026601.1"/>
    <property type="molecule type" value="Genomic_DNA"/>
</dbReference>
<dbReference type="Pfam" id="PF24763">
    <property type="entry name" value="CGL160_C"/>
    <property type="match status" value="1"/>
</dbReference>
<dbReference type="Gramene" id="OE9A121974T1">
    <property type="protein sequence ID" value="OE9A121974C1"/>
    <property type="gene ID" value="OE9A121974"/>
</dbReference>
<organism evidence="7 8">
    <name type="scientific">Olea europaea subsp. europaea</name>
    <dbReference type="NCBI Taxonomy" id="158383"/>
    <lineage>
        <taxon>Eukaryota</taxon>
        <taxon>Viridiplantae</taxon>
        <taxon>Streptophyta</taxon>
        <taxon>Embryophyta</taxon>
        <taxon>Tracheophyta</taxon>
        <taxon>Spermatophyta</taxon>
        <taxon>Magnoliopsida</taxon>
        <taxon>eudicotyledons</taxon>
        <taxon>Gunneridae</taxon>
        <taxon>Pentapetalae</taxon>
        <taxon>asterids</taxon>
        <taxon>lamiids</taxon>
        <taxon>Lamiales</taxon>
        <taxon>Oleaceae</taxon>
        <taxon>Oleeae</taxon>
        <taxon>Olea</taxon>
    </lineage>
</organism>
<dbReference type="GO" id="GO:0016020">
    <property type="term" value="C:membrane"/>
    <property type="evidence" value="ECO:0007669"/>
    <property type="project" value="UniProtKB-SubCell"/>
</dbReference>
<dbReference type="PANTHER" id="PTHR34118">
    <property type="entry name" value="NF-KAPPA-B INHIBITOR-LIKE PROTEIN-RELATED"/>
    <property type="match status" value="1"/>
</dbReference>
<feature type="region of interest" description="Disordered" evidence="5">
    <location>
        <begin position="1"/>
        <end position="23"/>
    </location>
</feature>
<evidence type="ECO:0000313" key="7">
    <source>
        <dbReference type="EMBL" id="CAA3026601.1"/>
    </source>
</evidence>
<accession>A0A8S0V563</accession>
<dbReference type="AlphaFoldDB" id="A0A8S0V563"/>